<keyword evidence="3" id="KW-0217">Developmental protein</keyword>
<dbReference type="Gene3D" id="1.10.510.10">
    <property type="entry name" value="Transferase(Phosphotransferase) domain 1"/>
    <property type="match status" value="1"/>
</dbReference>
<sequence length="654" mass="73390">MALEPQGVKRLRNACCKRSLLPFASELNATHQKSLERPGRSGRKVIGTCGVQEQGCSRGLPQTPLHEPADIEHCLQVKSLFCFRQWAEIEDKKQKNVFFKSRGHFRLPDCDALPSMWEPDVQCTAGISHNPPQDHVRDDCYVENGRWYNGTVNVTTSGLQCQPWDSNSPQDHDRSPLVFPELLNSENFCRNPGAEESRPWCYTMDSHVRWEFCDIPQCMVQVDNNTSTVPTKTLPDQPHFTLVTIIVITVVSAVGVLIVILFIGLSVHLFCRTRGGRLGYKAAAKDDVDTAIEQLPANAAYHQLKPSGKLNPKLEGYEFPRNDIVFLRDIGQGAFGRVFKAKVPGGISSNPRTKTGESTLIAVKMLKEDASEDLQADFEREASLMVEFDHPNIVRLLGVCAVGKPMCLLFEFMSKGDLNEFLRLCGPEHFSLRLPTSRVLTVDIEDGLRVAGVGDTLNIETEGEGVSVGDSGSPPRLTAAEQLHVSKQVSAGMAYLAQRGYVHRDLATRNCLVGNDLVVKISDFGLARSVHSVDYYRGSEHDAIPIRWMPLEAILYNKFSTQSDVWSFGVVLWEIFSFALQPYYGLTHDEVVRYIKEGKVLSQPDRTPNAVYEIMKQCWHRRPASRPSFSTLHKMLENMHEKYLKSEAKLKEIV</sequence>
<keyword evidence="17" id="KW-0675">Receptor</keyword>
<keyword evidence="14 20" id="KW-0472">Membrane</keyword>
<reference evidence="23 24" key="1">
    <citation type="submission" date="2018-04" db="EMBL/GenBank/DDBJ databases">
        <title>The genome of golden apple snail Pomacea canaliculata provides insight into stress tolerance and invasive adaptation.</title>
        <authorList>
            <person name="Liu C."/>
            <person name="Liu B."/>
            <person name="Ren Y."/>
            <person name="Zhang Y."/>
            <person name="Wang H."/>
            <person name="Li S."/>
            <person name="Jiang F."/>
            <person name="Yin L."/>
            <person name="Zhang G."/>
            <person name="Qian W."/>
            <person name="Fan W."/>
        </authorList>
    </citation>
    <scope>NUCLEOTIDE SEQUENCE [LARGE SCALE GENOMIC DNA]</scope>
    <source>
        <strain evidence="23">SZHN2017</strain>
        <tissue evidence="23">Muscle</tissue>
    </source>
</reference>
<dbReference type="PROSITE" id="PS50011">
    <property type="entry name" value="PROTEIN_KINASE_DOM"/>
    <property type="match status" value="1"/>
</dbReference>
<dbReference type="InterPro" id="IPR050122">
    <property type="entry name" value="RTK"/>
</dbReference>
<dbReference type="PROSITE" id="PS50070">
    <property type="entry name" value="KRINGLE_2"/>
    <property type="match status" value="1"/>
</dbReference>
<evidence type="ECO:0000256" key="11">
    <source>
        <dbReference type="ARBA" id="ARBA00022777"/>
    </source>
</evidence>
<dbReference type="EMBL" id="PZQS01000010">
    <property type="protein sequence ID" value="PVD23117.1"/>
    <property type="molecule type" value="Genomic_DNA"/>
</dbReference>
<dbReference type="Pfam" id="PF07714">
    <property type="entry name" value="PK_Tyr_Ser-Thr"/>
    <property type="match status" value="1"/>
</dbReference>
<keyword evidence="18" id="KW-0325">Glycoprotein</keyword>
<dbReference type="SUPFAM" id="SSF57440">
    <property type="entry name" value="Kringle-like"/>
    <property type="match status" value="1"/>
</dbReference>
<feature type="domain" description="Protein kinase" evidence="21">
    <location>
        <begin position="324"/>
        <end position="636"/>
    </location>
</feature>
<dbReference type="PANTHER" id="PTHR24416:SF317">
    <property type="entry name" value="MUSCLE, SKELETAL RECEPTOR TYROSINE-PROTEIN KINASE"/>
    <property type="match status" value="1"/>
</dbReference>
<dbReference type="GO" id="GO:0043235">
    <property type="term" value="C:receptor complex"/>
    <property type="evidence" value="ECO:0007669"/>
    <property type="project" value="TreeGrafter"/>
</dbReference>
<dbReference type="STRING" id="400727.A0A2T7NPM0"/>
<dbReference type="PROSITE" id="PS00021">
    <property type="entry name" value="KRINGLE_1"/>
    <property type="match status" value="1"/>
</dbReference>
<evidence type="ECO:0000256" key="15">
    <source>
        <dbReference type="ARBA" id="ARBA00023137"/>
    </source>
</evidence>
<evidence type="ECO:0000256" key="16">
    <source>
        <dbReference type="ARBA" id="ARBA00023157"/>
    </source>
</evidence>
<evidence type="ECO:0000313" key="24">
    <source>
        <dbReference type="Proteomes" id="UP000245119"/>
    </source>
</evidence>
<dbReference type="GO" id="GO:0005524">
    <property type="term" value="F:ATP binding"/>
    <property type="evidence" value="ECO:0007669"/>
    <property type="project" value="UniProtKB-KW"/>
</dbReference>
<evidence type="ECO:0000256" key="2">
    <source>
        <dbReference type="ARBA" id="ARBA00004479"/>
    </source>
</evidence>
<evidence type="ECO:0000256" key="1">
    <source>
        <dbReference type="ARBA" id="ARBA00004162"/>
    </source>
</evidence>
<dbReference type="InterPro" id="IPR001245">
    <property type="entry name" value="Ser-Thr/Tyr_kinase_cat_dom"/>
</dbReference>
<keyword evidence="13 20" id="KW-1133">Transmembrane helix</keyword>
<evidence type="ECO:0000256" key="17">
    <source>
        <dbReference type="ARBA" id="ARBA00023170"/>
    </source>
</evidence>
<evidence type="ECO:0000259" key="21">
    <source>
        <dbReference type="PROSITE" id="PS50011"/>
    </source>
</evidence>
<evidence type="ECO:0000256" key="10">
    <source>
        <dbReference type="ARBA" id="ARBA00022741"/>
    </source>
</evidence>
<evidence type="ECO:0000256" key="6">
    <source>
        <dbReference type="ARBA" id="ARBA00022572"/>
    </source>
</evidence>
<dbReference type="PANTHER" id="PTHR24416">
    <property type="entry name" value="TYROSINE-PROTEIN KINASE RECEPTOR"/>
    <property type="match status" value="1"/>
</dbReference>
<evidence type="ECO:0000256" key="7">
    <source>
        <dbReference type="ARBA" id="ARBA00022679"/>
    </source>
</evidence>
<keyword evidence="16" id="KW-1015">Disulfide bond</keyword>
<dbReference type="SUPFAM" id="SSF56112">
    <property type="entry name" value="Protein kinase-like (PK-like)"/>
    <property type="match status" value="1"/>
</dbReference>
<feature type="transmembrane region" description="Helical" evidence="20">
    <location>
        <begin position="240"/>
        <end position="271"/>
    </location>
</feature>
<evidence type="ECO:0000256" key="20">
    <source>
        <dbReference type="SAM" id="Phobius"/>
    </source>
</evidence>
<evidence type="ECO:0000256" key="18">
    <source>
        <dbReference type="ARBA" id="ARBA00023180"/>
    </source>
</evidence>
<dbReference type="InterPro" id="IPR018056">
    <property type="entry name" value="Kringle_CS"/>
</dbReference>
<keyword evidence="5" id="KW-0597">Phosphoprotein</keyword>
<keyword evidence="4" id="KW-1003">Cell membrane</keyword>
<dbReference type="GO" id="GO:0007169">
    <property type="term" value="P:cell surface receptor protein tyrosine kinase signaling pathway"/>
    <property type="evidence" value="ECO:0007669"/>
    <property type="project" value="TreeGrafter"/>
</dbReference>
<evidence type="ECO:0000256" key="9">
    <source>
        <dbReference type="ARBA" id="ARBA00022729"/>
    </source>
</evidence>
<dbReference type="GO" id="GO:0017147">
    <property type="term" value="F:Wnt-protein binding"/>
    <property type="evidence" value="ECO:0007669"/>
    <property type="project" value="TreeGrafter"/>
</dbReference>
<dbReference type="InterPro" id="IPR020635">
    <property type="entry name" value="Tyr_kinase_cat_dom"/>
</dbReference>
<dbReference type="Gene3D" id="2.40.20.10">
    <property type="entry name" value="Plasminogen Kringle 4"/>
    <property type="match status" value="1"/>
</dbReference>
<feature type="domain" description="Kringle" evidence="22">
    <location>
        <begin position="139"/>
        <end position="218"/>
    </location>
</feature>
<dbReference type="InterPro" id="IPR011009">
    <property type="entry name" value="Kinase-like_dom_sf"/>
</dbReference>
<dbReference type="InterPro" id="IPR000719">
    <property type="entry name" value="Prot_kinase_dom"/>
</dbReference>
<evidence type="ECO:0000256" key="14">
    <source>
        <dbReference type="ARBA" id="ARBA00023136"/>
    </source>
</evidence>
<keyword evidence="7" id="KW-0808">Transferase</keyword>
<keyword evidence="9" id="KW-0732">Signal</keyword>
<evidence type="ECO:0000256" key="19">
    <source>
        <dbReference type="PROSITE-ProRule" id="PRU00121"/>
    </source>
</evidence>
<dbReference type="InterPro" id="IPR008266">
    <property type="entry name" value="Tyr_kinase_AS"/>
</dbReference>
<evidence type="ECO:0008006" key="25">
    <source>
        <dbReference type="Google" id="ProtNLM"/>
    </source>
</evidence>
<dbReference type="InterPro" id="IPR036790">
    <property type="entry name" value="Frizzled_dom_sf"/>
</dbReference>
<dbReference type="Pfam" id="PF00051">
    <property type="entry name" value="Kringle"/>
    <property type="match status" value="1"/>
</dbReference>
<dbReference type="SMART" id="SM00130">
    <property type="entry name" value="KR"/>
    <property type="match status" value="1"/>
</dbReference>
<evidence type="ECO:0000259" key="22">
    <source>
        <dbReference type="PROSITE" id="PS50070"/>
    </source>
</evidence>
<dbReference type="InterPro" id="IPR013806">
    <property type="entry name" value="Kringle-like"/>
</dbReference>
<dbReference type="InterPro" id="IPR000001">
    <property type="entry name" value="Kringle"/>
</dbReference>
<dbReference type="GO" id="GO:0005886">
    <property type="term" value="C:plasma membrane"/>
    <property type="evidence" value="ECO:0007669"/>
    <property type="project" value="UniProtKB-SubCell"/>
</dbReference>
<evidence type="ECO:0000256" key="13">
    <source>
        <dbReference type="ARBA" id="ARBA00022989"/>
    </source>
</evidence>
<comment type="caution">
    <text evidence="23">The sequence shown here is derived from an EMBL/GenBank/DDBJ whole genome shotgun (WGS) entry which is preliminary data.</text>
</comment>
<evidence type="ECO:0000256" key="12">
    <source>
        <dbReference type="ARBA" id="ARBA00022840"/>
    </source>
</evidence>
<dbReference type="AlphaFoldDB" id="A0A2T7NPM0"/>
<keyword evidence="8 20" id="KW-0812">Transmembrane</keyword>
<dbReference type="Proteomes" id="UP000245119">
    <property type="component" value="Linkage Group LG10"/>
</dbReference>
<keyword evidence="12" id="KW-0067">ATP-binding</keyword>
<dbReference type="PROSITE" id="PS00109">
    <property type="entry name" value="PROTEIN_KINASE_TYR"/>
    <property type="match status" value="1"/>
</dbReference>
<proteinExistence type="predicted"/>
<evidence type="ECO:0000256" key="8">
    <source>
        <dbReference type="ARBA" id="ARBA00022692"/>
    </source>
</evidence>
<dbReference type="GO" id="GO:0004714">
    <property type="term" value="F:transmembrane receptor protein tyrosine kinase activity"/>
    <property type="evidence" value="ECO:0007669"/>
    <property type="project" value="TreeGrafter"/>
</dbReference>
<dbReference type="InterPro" id="IPR038178">
    <property type="entry name" value="Kringle_sf"/>
</dbReference>
<evidence type="ECO:0000313" key="23">
    <source>
        <dbReference type="EMBL" id="PVD23117.1"/>
    </source>
</evidence>
<keyword evidence="15" id="KW-0829">Tyrosine-protein kinase</keyword>
<comment type="subcellular location">
    <subcellularLocation>
        <location evidence="1">Cell membrane</location>
        <topology evidence="1">Single-pass membrane protein</topology>
    </subcellularLocation>
    <subcellularLocation>
        <location evidence="2">Membrane</location>
        <topology evidence="2">Single-pass type I membrane protein</topology>
    </subcellularLocation>
</comment>
<evidence type="ECO:0000256" key="5">
    <source>
        <dbReference type="ARBA" id="ARBA00022553"/>
    </source>
</evidence>
<dbReference type="PRINTS" id="PR00018">
    <property type="entry name" value="KRINGLE"/>
</dbReference>
<keyword evidence="11" id="KW-0418">Kinase</keyword>
<comment type="caution">
    <text evidence="19">Lacks conserved residue(s) required for the propagation of feature annotation.</text>
</comment>
<keyword evidence="6 19" id="KW-0420">Kringle</keyword>
<keyword evidence="10" id="KW-0547">Nucleotide-binding</keyword>
<dbReference type="Gene3D" id="3.30.200.20">
    <property type="entry name" value="Phosphorylase Kinase, domain 1"/>
    <property type="match status" value="1"/>
</dbReference>
<evidence type="ECO:0000256" key="4">
    <source>
        <dbReference type="ARBA" id="ARBA00022475"/>
    </source>
</evidence>
<name>A0A2T7NPM0_POMCA</name>
<dbReference type="Gene3D" id="1.10.2000.10">
    <property type="entry name" value="Frizzled cysteine-rich domain"/>
    <property type="match status" value="1"/>
</dbReference>
<dbReference type="FunFam" id="1.10.510.10:FF:000554">
    <property type="entry name" value="Predicted protein"/>
    <property type="match status" value="1"/>
</dbReference>
<dbReference type="SMART" id="SM00219">
    <property type="entry name" value="TyrKc"/>
    <property type="match status" value="1"/>
</dbReference>
<evidence type="ECO:0000256" key="3">
    <source>
        <dbReference type="ARBA" id="ARBA00022473"/>
    </source>
</evidence>
<dbReference type="PRINTS" id="PR00109">
    <property type="entry name" value="TYRKINASE"/>
</dbReference>
<gene>
    <name evidence="23" type="ORF">C0Q70_16380</name>
</gene>
<keyword evidence="24" id="KW-1185">Reference proteome</keyword>
<dbReference type="CDD" id="cd00108">
    <property type="entry name" value="KR"/>
    <property type="match status" value="1"/>
</dbReference>
<accession>A0A2T7NPM0</accession>
<dbReference type="OrthoDB" id="2431000at2759"/>
<protein>
    <recommendedName>
        <fullName evidence="25">Protein kinase domain-containing protein</fullName>
    </recommendedName>
</protein>
<organism evidence="23 24">
    <name type="scientific">Pomacea canaliculata</name>
    <name type="common">Golden apple snail</name>
    <dbReference type="NCBI Taxonomy" id="400727"/>
    <lineage>
        <taxon>Eukaryota</taxon>
        <taxon>Metazoa</taxon>
        <taxon>Spiralia</taxon>
        <taxon>Lophotrochozoa</taxon>
        <taxon>Mollusca</taxon>
        <taxon>Gastropoda</taxon>
        <taxon>Caenogastropoda</taxon>
        <taxon>Architaenioglossa</taxon>
        <taxon>Ampullarioidea</taxon>
        <taxon>Ampullariidae</taxon>
        <taxon>Pomacea</taxon>
    </lineage>
</organism>